<dbReference type="RefSeq" id="WP_346755419.1">
    <property type="nucleotide sequence ID" value="NZ_JAUJEA010000018.1"/>
</dbReference>
<dbReference type="Pfam" id="PF03544">
    <property type="entry name" value="TonB_C"/>
    <property type="match status" value="1"/>
</dbReference>
<keyword evidence="13" id="KW-1185">Reference proteome</keyword>
<reference evidence="12" key="1">
    <citation type="submission" date="2023-06" db="EMBL/GenBank/DDBJ databases">
        <title>Genomic of Parafulvivirga corallium.</title>
        <authorList>
            <person name="Wang G."/>
        </authorList>
    </citation>
    <scope>NUCLEOTIDE SEQUENCE</scope>
    <source>
        <strain evidence="12">BMA10</strain>
    </source>
</reference>
<keyword evidence="6" id="KW-0812">Transmembrane</keyword>
<name>A0ABT8L0R3_9BACT</name>
<keyword evidence="10" id="KW-0732">Signal</keyword>
<keyword evidence="9" id="KW-0472">Membrane</keyword>
<evidence type="ECO:0000313" key="12">
    <source>
        <dbReference type="EMBL" id="MDN5205398.1"/>
    </source>
</evidence>
<comment type="caution">
    <text evidence="12">The sequence shown here is derived from an EMBL/GenBank/DDBJ whole genome shotgun (WGS) entry which is preliminary data.</text>
</comment>
<comment type="subcellular location">
    <subcellularLocation>
        <location evidence="1">Cell inner membrane</location>
        <topology evidence="1">Single-pass membrane protein</topology>
        <orientation evidence="1">Periplasmic side</orientation>
    </subcellularLocation>
</comment>
<dbReference type="PANTHER" id="PTHR33446:SF2">
    <property type="entry name" value="PROTEIN TONB"/>
    <property type="match status" value="1"/>
</dbReference>
<proteinExistence type="inferred from homology"/>
<dbReference type="NCBIfam" id="TIGR01352">
    <property type="entry name" value="tonB_Cterm"/>
    <property type="match status" value="1"/>
</dbReference>
<dbReference type="PANTHER" id="PTHR33446">
    <property type="entry name" value="PROTEIN TONB-RELATED"/>
    <property type="match status" value="1"/>
</dbReference>
<evidence type="ECO:0000256" key="7">
    <source>
        <dbReference type="ARBA" id="ARBA00022927"/>
    </source>
</evidence>
<dbReference type="PROSITE" id="PS52015">
    <property type="entry name" value="TONB_CTD"/>
    <property type="match status" value="1"/>
</dbReference>
<evidence type="ECO:0000259" key="11">
    <source>
        <dbReference type="PROSITE" id="PS52015"/>
    </source>
</evidence>
<keyword evidence="4" id="KW-1003">Cell membrane</keyword>
<dbReference type="InterPro" id="IPR051045">
    <property type="entry name" value="TonB-dependent_transducer"/>
</dbReference>
<dbReference type="SUPFAM" id="SSF74653">
    <property type="entry name" value="TolA/TonB C-terminal domain"/>
    <property type="match status" value="1"/>
</dbReference>
<evidence type="ECO:0000256" key="10">
    <source>
        <dbReference type="SAM" id="SignalP"/>
    </source>
</evidence>
<keyword evidence="3" id="KW-0813">Transport</keyword>
<dbReference type="InterPro" id="IPR037682">
    <property type="entry name" value="TonB_C"/>
</dbReference>
<evidence type="ECO:0000313" key="13">
    <source>
        <dbReference type="Proteomes" id="UP001172082"/>
    </source>
</evidence>
<sequence>MKIRSLFIFTLLITSFIIAQPVLAQEAEYEIDSTEIIGDVYLFAEKQPQYPGGMDAFYRFVDANLDYPSKALKKKVQGKVYVQFTVLTDGEITDVRTIKGLGYGCDQEAERLIKSAGKWVPGSHKGQSVKVRMDIPFTFTLDKVN</sequence>
<evidence type="ECO:0000256" key="5">
    <source>
        <dbReference type="ARBA" id="ARBA00022519"/>
    </source>
</evidence>
<protein>
    <submittedName>
        <fullName evidence="12">Energy transducer TonB</fullName>
    </submittedName>
</protein>
<accession>A0ABT8L0R3</accession>
<dbReference type="EMBL" id="JAUJEA010000018">
    <property type="protein sequence ID" value="MDN5205398.1"/>
    <property type="molecule type" value="Genomic_DNA"/>
</dbReference>
<dbReference type="InterPro" id="IPR006260">
    <property type="entry name" value="TonB/TolA_C"/>
</dbReference>
<evidence type="ECO:0000256" key="6">
    <source>
        <dbReference type="ARBA" id="ARBA00022692"/>
    </source>
</evidence>
<dbReference type="InterPro" id="IPR003538">
    <property type="entry name" value="TonB"/>
</dbReference>
<keyword evidence="8" id="KW-1133">Transmembrane helix</keyword>
<evidence type="ECO:0000256" key="2">
    <source>
        <dbReference type="ARBA" id="ARBA00006555"/>
    </source>
</evidence>
<feature type="signal peptide" evidence="10">
    <location>
        <begin position="1"/>
        <end position="24"/>
    </location>
</feature>
<dbReference type="Proteomes" id="UP001172082">
    <property type="component" value="Unassembled WGS sequence"/>
</dbReference>
<comment type="similarity">
    <text evidence="2">Belongs to the TonB family.</text>
</comment>
<evidence type="ECO:0000256" key="1">
    <source>
        <dbReference type="ARBA" id="ARBA00004383"/>
    </source>
</evidence>
<gene>
    <name evidence="12" type="ORF">QQ008_28695</name>
</gene>
<dbReference type="Gene3D" id="3.30.1150.10">
    <property type="match status" value="1"/>
</dbReference>
<keyword evidence="7" id="KW-0653">Protein transport</keyword>
<evidence type="ECO:0000256" key="8">
    <source>
        <dbReference type="ARBA" id="ARBA00022989"/>
    </source>
</evidence>
<feature type="chain" id="PRO_5046863608" evidence="10">
    <location>
        <begin position="25"/>
        <end position="145"/>
    </location>
</feature>
<evidence type="ECO:0000256" key="3">
    <source>
        <dbReference type="ARBA" id="ARBA00022448"/>
    </source>
</evidence>
<feature type="domain" description="TonB C-terminal" evidence="11">
    <location>
        <begin position="52"/>
        <end position="145"/>
    </location>
</feature>
<evidence type="ECO:0000256" key="9">
    <source>
        <dbReference type="ARBA" id="ARBA00023136"/>
    </source>
</evidence>
<organism evidence="12 13">
    <name type="scientific">Splendidivirga corallicola</name>
    <dbReference type="NCBI Taxonomy" id="3051826"/>
    <lineage>
        <taxon>Bacteria</taxon>
        <taxon>Pseudomonadati</taxon>
        <taxon>Bacteroidota</taxon>
        <taxon>Cytophagia</taxon>
        <taxon>Cytophagales</taxon>
        <taxon>Splendidivirgaceae</taxon>
        <taxon>Splendidivirga</taxon>
    </lineage>
</organism>
<evidence type="ECO:0000256" key="4">
    <source>
        <dbReference type="ARBA" id="ARBA00022475"/>
    </source>
</evidence>
<keyword evidence="5" id="KW-0997">Cell inner membrane</keyword>
<dbReference type="PRINTS" id="PR01374">
    <property type="entry name" value="TONBPROTEIN"/>
</dbReference>